<dbReference type="InterPro" id="IPR003959">
    <property type="entry name" value="ATPase_AAA_core"/>
</dbReference>
<evidence type="ECO:0000313" key="5">
    <source>
        <dbReference type="Proteomes" id="UP001549076"/>
    </source>
</evidence>
<dbReference type="EMBL" id="JBEPML010000006">
    <property type="protein sequence ID" value="MET3791904.1"/>
    <property type="molecule type" value="Genomic_DNA"/>
</dbReference>
<feature type="region of interest" description="Disordered" evidence="2">
    <location>
        <begin position="327"/>
        <end position="382"/>
    </location>
</feature>
<name>A0ABV2MYM2_9HYPH</name>
<organism evidence="4 5">
    <name type="scientific">Aquamicrobium terrae</name>
    <dbReference type="NCBI Taxonomy" id="1324945"/>
    <lineage>
        <taxon>Bacteria</taxon>
        <taxon>Pseudomonadati</taxon>
        <taxon>Pseudomonadota</taxon>
        <taxon>Alphaproteobacteria</taxon>
        <taxon>Hyphomicrobiales</taxon>
        <taxon>Phyllobacteriaceae</taxon>
        <taxon>Aquamicrobium</taxon>
    </lineage>
</organism>
<feature type="compositionally biased region" description="Low complexity" evidence="2">
    <location>
        <begin position="590"/>
        <end position="613"/>
    </location>
</feature>
<dbReference type="InterPro" id="IPR027417">
    <property type="entry name" value="P-loop_NTPase"/>
</dbReference>
<dbReference type="SUPFAM" id="SSF52540">
    <property type="entry name" value="P-loop containing nucleoside triphosphate hydrolases"/>
    <property type="match status" value="1"/>
</dbReference>
<evidence type="ECO:0000259" key="3">
    <source>
        <dbReference type="SMART" id="SM00382"/>
    </source>
</evidence>
<evidence type="ECO:0000256" key="2">
    <source>
        <dbReference type="SAM" id="MobiDB-lite"/>
    </source>
</evidence>
<dbReference type="SMART" id="SM00382">
    <property type="entry name" value="AAA"/>
    <property type="match status" value="1"/>
</dbReference>
<dbReference type="CDD" id="cd19481">
    <property type="entry name" value="RecA-like_protease"/>
    <property type="match status" value="1"/>
</dbReference>
<sequence>MDSRLAKHLLRRLRHQAQADAVARAAGAKLLTERRVPVAGRWVHSFVPGPLSAGRSQAEIARMLDRLGRSGSVSRDDSAPEGEDIAAASDAPEASADHGDSKPDAASLLRAVRQSAEPLRAADVATMLLLTRSITMSATPLGEILEALRLPTPIITLTGRVAGFEEVFLDLLERGLILPGKVATCNGNTFSRDYGFRFSHVPDAHWRIVVFAATNVEPEDRERMARKVAFVARSHYPILGISEDEDRLPGPLRQAARINLVCGPLDMGIIRETMRAVLGEVPEGCLPHDHASALTLADLALAIRSGTSAKRALAILDGLARMRLASAAEEENDSGVSNRKESGRKETGGTTATKSKPGRSSPGSGSERIEPTAPTGTDTDRFIPRVETLSGYGEATAWAFDLKEDMALWRAGQLGWADMSAKLLLSGPPGTGKTTFARALCNTLQVPLIATSVATWMEPGYLGDVLIRMNATFAEAEAAKPAILFVDEIDGINMRGSAGEWTTYWDQIVNRLLELLDGASRSDGVVVIGATNNPDRIDKALLRSGRLERHIVIPKPDTEALIGILRHHLKDDLDAVIASAPKRETGRAGAGATDDSTATDAATIAAGDPPAIASRRNPPAE</sequence>
<comment type="caution">
    <text evidence="4">The sequence shown here is derived from an EMBL/GenBank/DDBJ whole genome shotgun (WGS) entry which is preliminary data.</text>
</comment>
<dbReference type="PANTHER" id="PTHR23076">
    <property type="entry name" value="METALLOPROTEASE M41 FTSH"/>
    <property type="match status" value="1"/>
</dbReference>
<dbReference type="PROSITE" id="PS00674">
    <property type="entry name" value="AAA"/>
    <property type="match status" value="1"/>
</dbReference>
<accession>A0ABV2MYM2</accession>
<keyword evidence="1" id="KW-0067">ATP-binding</keyword>
<keyword evidence="1" id="KW-0547">Nucleotide-binding</keyword>
<dbReference type="Proteomes" id="UP001549076">
    <property type="component" value="Unassembled WGS sequence"/>
</dbReference>
<reference evidence="4 5" key="1">
    <citation type="submission" date="2024-06" db="EMBL/GenBank/DDBJ databases">
        <title>Genomic Encyclopedia of Type Strains, Phase IV (KMG-IV): sequencing the most valuable type-strain genomes for metagenomic binning, comparative biology and taxonomic classification.</title>
        <authorList>
            <person name="Goeker M."/>
        </authorList>
    </citation>
    <scope>NUCLEOTIDE SEQUENCE [LARGE SCALE GENOMIC DNA]</scope>
    <source>
        <strain evidence="4 5">DSM 27865</strain>
    </source>
</reference>
<proteinExistence type="inferred from homology"/>
<dbReference type="InterPro" id="IPR003593">
    <property type="entry name" value="AAA+_ATPase"/>
</dbReference>
<protein>
    <recommendedName>
        <fullName evidence="3">AAA+ ATPase domain-containing protein</fullName>
    </recommendedName>
</protein>
<gene>
    <name evidence="4" type="ORF">ABID37_002114</name>
</gene>
<feature type="compositionally biased region" description="Basic and acidic residues" evidence="2">
    <location>
        <begin position="338"/>
        <end position="347"/>
    </location>
</feature>
<evidence type="ECO:0000313" key="4">
    <source>
        <dbReference type="EMBL" id="MET3791904.1"/>
    </source>
</evidence>
<feature type="compositionally biased region" description="Basic and acidic residues" evidence="2">
    <location>
        <begin position="69"/>
        <end position="78"/>
    </location>
</feature>
<feature type="region of interest" description="Disordered" evidence="2">
    <location>
        <begin position="69"/>
        <end position="103"/>
    </location>
</feature>
<dbReference type="InterPro" id="IPR003960">
    <property type="entry name" value="ATPase_AAA_CS"/>
</dbReference>
<feature type="region of interest" description="Disordered" evidence="2">
    <location>
        <begin position="580"/>
        <end position="621"/>
    </location>
</feature>
<dbReference type="Gene3D" id="3.40.50.300">
    <property type="entry name" value="P-loop containing nucleotide triphosphate hydrolases"/>
    <property type="match status" value="1"/>
</dbReference>
<feature type="compositionally biased region" description="Low complexity" evidence="2">
    <location>
        <begin position="85"/>
        <end position="94"/>
    </location>
</feature>
<dbReference type="PANTHER" id="PTHR23076:SF97">
    <property type="entry name" value="ATP-DEPENDENT ZINC METALLOPROTEASE YME1L1"/>
    <property type="match status" value="1"/>
</dbReference>
<dbReference type="RefSeq" id="WP_354194410.1">
    <property type="nucleotide sequence ID" value="NZ_JBEPML010000006.1"/>
</dbReference>
<keyword evidence="5" id="KW-1185">Reference proteome</keyword>
<feature type="compositionally biased region" description="Low complexity" evidence="2">
    <location>
        <begin position="354"/>
        <end position="366"/>
    </location>
</feature>
<evidence type="ECO:0000256" key="1">
    <source>
        <dbReference type="RuleBase" id="RU003651"/>
    </source>
</evidence>
<dbReference type="Pfam" id="PF00004">
    <property type="entry name" value="AAA"/>
    <property type="match status" value="1"/>
</dbReference>
<feature type="domain" description="AAA+ ATPase" evidence="3">
    <location>
        <begin position="419"/>
        <end position="557"/>
    </location>
</feature>
<comment type="similarity">
    <text evidence="1">Belongs to the AAA ATPase family.</text>
</comment>